<dbReference type="SUPFAM" id="SSF48726">
    <property type="entry name" value="Immunoglobulin"/>
    <property type="match status" value="1"/>
</dbReference>
<protein>
    <submittedName>
        <fullName evidence="2">Uncharacterized protein LOC114330060</fullName>
    </submittedName>
</protein>
<dbReference type="PANTHER" id="PTHR23278:SF19">
    <property type="entry name" value="OBSCURIN"/>
    <property type="match status" value="1"/>
</dbReference>
<gene>
    <name evidence="2" type="primary">LOC114330060</name>
</gene>
<sequence>MTEPSTLSIDNIVEKDEGEYRCRIDYLRSPTKNSRVTLTVVVPPQKPTIIDEKGKEVPSHAGPYEEGGDMKLTCIVTGGK</sequence>
<name>A0A6P7FGY0_DIAVI</name>
<dbReference type="InterPro" id="IPR036179">
    <property type="entry name" value="Ig-like_dom_sf"/>
</dbReference>
<evidence type="ECO:0000259" key="1">
    <source>
        <dbReference type="PROSITE" id="PS50835"/>
    </source>
</evidence>
<feature type="domain" description="Ig-like" evidence="1">
    <location>
        <begin position="1"/>
        <end position="39"/>
    </location>
</feature>
<organism evidence="2">
    <name type="scientific">Diabrotica virgifera virgifera</name>
    <name type="common">western corn rootworm</name>
    <dbReference type="NCBI Taxonomy" id="50390"/>
    <lineage>
        <taxon>Eukaryota</taxon>
        <taxon>Metazoa</taxon>
        <taxon>Ecdysozoa</taxon>
        <taxon>Arthropoda</taxon>
        <taxon>Hexapoda</taxon>
        <taxon>Insecta</taxon>
        <taxon>Pterygota</taxon>
        <taxon>Neoptera</taxon>
        <taxon>Endopterygota</taxon>
        <taxon>Coleoptera</taxon>
        <taxon>Polyphaga</taxon>
        <taxon>Cucujiformia</taxon>
        <taxon>Chrysomeloidea</taxon>
        <taxon>Chrysomelidae</taxon>
        <taxon>Galerucinae</taxon>
        <taxon>Diabroticina</taxon>
        <taxon>Diabroticites</taxon>
        <taxon>Diabrotica</taxon>
    </lineage>
</organism>
<dbReference type="PANTHER" id="PTHR23278">
    <property type="entry name" value="SIDESTEP PROTEIN"/>
    <property type="match status" value="1"/>
</dbReference>
<dbReference type="InterPro" id="IPR013783">
    <property type="entry name" value="Ig-like_fold"/>
</dbReference>
<dbReference type="PROSITE" id="PS50835">
    <property type="entry name" value="IG_LIKE"/>
    <property type="match status" value="1"/>
</dbReference>
<evidence type="ECO:0000313" key="2">
    <source>
        <dbReference type="RefSeq" id="XP_028135171.1"/>
    </source>
</evidence>
<dbReference type="InterPro" id="IPR007110">
    <property type="entry name" value="Ig-like_dom"/>
</dbReference>
<dbReference type="Gene3D" id="2.60.40.10">
    <property type="entry name" value="Immunoglobulins"/>
    <property type="match status" value="1"/>
</dbReference>
<dbReference type="RefSeq" id="XP_028135171.1">
    <property type="nucleotide sequence ID" value="XM_028279370.1"/>
</dbReference>
<proteinExistence type="predicted"/>
<reference evidence="2" key="1">
    <citation type="submission" date="2025-08" db="UniProtKB">
        <authorList>
            <consortium name="RefSeq"/>
        </authorList>
    </citation>
    <scope>IDENTIFICATION</scope>
    <source>
        <tissue evidence="2">Whole insect</tissue>
    </source>
</reference>
<dbReference type="InParanoid" id="A0A6P7FGY0"/>
<dbReference type="AlphaFoldDB" id="A0A6P7FGY0"/>
<accession>A0A6P7FGY0</accession>